<sequence>MTTAVNPADLSASVSRHHVDQRPVPMGWRRTNDLTITLPAKSFAAMLHEVSRWHSILMPPASPRLTACCGRETGSK</sequence>
<comment type="caution">
    <text evidence="2">The sequence shown here is derived from an EMBL/GenBank/DDBJ whole genome shotgun (WGS) entry which is preliminary data.</text>
</comment>
<dbReference type="AlphaFoldDB" id="A0AAI9V671"/>
<keyword evidence="3" id="KW-1185">Reference proteome</keyword>
<feature type="region of interest" description="Disordered" evidence="1">
    <location>
        <begin position="1"/>
        <end position="26"/>
    </location>
</feature>
<name>A0AAI9V671_9PEZI</name>
<dbReference type="Proteomes" id="UP001239213">
    <property type="component" value="Unassembled WGS sequence"/>
</dbReference>
<dbReference type="EMBL" id="MPDP01000246">
    <property type="protein sequence ID" value="KAK1470217.1"/>
    <property type="molecule type" value="Genomic_DNA"/>
</dbReference>
<evidence type="ECO:0000256" key="1">
    <source>
        <dbReference type="SAM" id="MobiDB-lite"/>
    </source>
</evidence>
<protein>
    <submittedName>
        <fullName evidence="2">Uncharacterized protein</fullName>
    </submittedName>
</protein>
<accession>A0AAI9V671</accession>
<reference evidence="2" key="1">
    <citation type="submission" date="2016-11" db="EMBL/GenBank/DDBJ databases">
        <title>The genome sequence of Colletotrichum cuscutae.</title>
        <authorList>
            <person name="Baroncelli R."/>
        </authorList>
    </citation>
    <scope>NUCLEOTIDE SEQUENCE</scope>
    <source>
        <strain evidence="2">IMI 304802</strain>
    </source>
</reference>
<organism evidence="2 3">
    <name type="scientific">Colletotrichum cuscutae</name>
    <dbReference type="NCBI Taxonomy" id="1209917"/>
    <lineage>
        <taxon>Eukaryota</taxon>
        <taxon>Fungi</taxon>
        <taxon>Dikarya</taxon>
        <taxon>Ascomycota</taxon>
        <taxon>Pezizomycotina</taxon>
        <taxon>Sordariomycetes</taxon>
        <taxon>Hypocreomycetidae</taxon>
        <taxon>Glomerellales</taxon>
        <taxon>Glomerellaceae</taxon>
        <taxon>Colletotrichum</taxon>
        <taxon>Colletotrichum acutatum species complex</taxon>
    </lineage>
</organism>
<evidence type="ECO:0000313" key="2">
    <source>
        <dbReference type="EMBL" id="KAK1470217.1"/>
    </source>
</evidence>
<gene>
    <name evidence="2" type="ORF">CCUS01_06602</name>
</gene>
<evidence type="ECO:0000313" key="3">
    <source>
        <dbReference type="Proteomes" id="UP001239213"/>
    </source>
</evidence>
<proteinExistence type="predicted"/>